<protein>
    <recommendedName>
        <fullName evidence="3 11">Mitochondrial import inner membrane translocase subunit Tim21</fullName>
    </recommendedName>
</protein>
<comment type="function">
    <text evidence="10">Essential component of the TIM23 complex, a complex that mediates the translocation of transit peptide-containing proteins across the mitochondrial inner membrane. Required to keep the TOM and the TIM23 complexes in close contact. At some point, it is released from the TOM23 complex to allow protein translocation into the mitochondrial matrix.</text>
</comment>
<dbReference type="AlphaFoldDB" id="A0A1B7P6N9"/>
<dbReference type="GO" id="GO:0005744">
    <property type="term" value="C:TIM23 mitochondrial import inner membrane translocase complex"/>
    <property type="evidence" value="ECO:0007669"/>
    <property type="project" value="UniProtKB-UniRule"/>
</dbReference>
<dbReference type="PANTHER" id="PTHR13032:SF6">
    <property type="entry name" value="MITOCHONDRIAL IMPORT INNER MEMBRANE TRANSLOCASE SUBUNIT TIM21"/>
    <property type="match status" value="1"/>
</dbReference>
<evidence type="ECO:0000256" key="8">
    <source>
        <dbReference type="ARBA" id="ARBA00023128"/>
    </source>
</evidence>
<evidence type="ECO:0000256" key="6">
    <source>
        <dbReference type="ARBA" id="ARBA00022946"/>
    </source>
</evidence>
<comment type="similarity">
    <text evidence="2 11">Belongs to the TIM21 family.</text>
</comment>
<name>A0A1B7P6N9_9EURO</name>
<evidence type="ECO:0000313" key="13">
    <source>
        <dbReference type="Proteomes" id="UP000091918"/>
    </source>
</evidence>
<gene>
    <name evidence="12" type="ORF">ACJ72_00927</name>
</gene>
<dbReference type="STRING" id="1658172.A0A1B7P6N9"/>
<keyword evidence="8 11" id="KW-0496">Mitochondrion</keyword>
<dbReference type="OrthoDB" id="436405at2759"/>
<dbReference type="PANTHER" id="PTHR13032">
    <property type="entry name" value="MITOCHONDRIAL IMPORT INNER MEMBRANE TRANSLOCASE SUBUNIT TIM21"/>
    <property type="match status" value="1"/>
</dbReference>
<dbReference type="Gene3D" id="3.10.450.320">
    <property type="entry name" value="Mitochondrial import inner membrane translocase subunit Tim21"/>
    <property type="match status" value="1"/>
</dbReference>
<dbReference type="GO" id="GO:0030150">
    <property type="term" value="P:protein import into mitochondrial matrix"/>
    <property type="evidence" value="ECO:0007669"/>
    <property type="project" value="UniProtKB-UniRule"/>
</dbReference>
<keyword evidence="11" id="KW-0653">Protein transport</keyword>
<keyword evidence="11" id="KW-0813">Transport</keyword>
<evidence type="ECO:0000256" key="10">
    <source>
        <dbReference type="ARBA" id="ARBA00060204"/>
    </source>
</evidence>
<evidence type="ECO:0000256" key="2">
    <source>
        <dbReference type="ARBA" id="ARBA00010867"/>
    </source>
</evidence>
<proteinExistence type="inferred from homology"/>
<dbReference type="EMBL" id="LGUA01000055">
    <property type="protein sequence ID" value="OAX84706.1"/>
    <property type="molecule type" value="Genomic_DNA"/>
</dbReference>
<evidence type="ECO:0000256" key="9">
    <source>
        <dbReference type="ARBA" id="ARBA00023136"/>
    </source>
</evidence>
<reference evidence="12 13" key="1">
    <citation type="submission" date="2015-07" db="EMBL/GenBank/DDBJ databases">
        <title>Emmonsia species relationships and genome sequence.</title>
        <authorList>
            <person name="Cuomo C.A."/>
            <person name="Schwartz I.S."/>
            <person name="Kenyon C."/>
            <person name="de Hoog G.S."/>
            <person name="Govender N.P."/>
            <person name="Botha A."/>
            <person name="Moreno L."/>
            <person name="de Vries M."/>
            <person name="Munoz J.F."/>
            <person name="Stielow J.B."/>
        </authorList>
    </citation>
    <scope>NUCLEOTIDE SEQUENCE [LARGE SCALE GENOMIC DNA]</scope>
    <source>
        <strain evidence="12 13">CBS 136260</strain>
    </source>
</reference>
<dbReference type="InterPro" id="IPR013261">
    <property type="entry name" value="Tim21"/>
</dbReference>
<dbReference type="Pfam" id="PF08294">
    <property type="entry name" value="TIM21"/>
    <property type="match status" value="1"/>
</dbReference>
<keyword evidence="11" id="KW-0811">Translocation</keyword>
<comment type="subcellular location">
    <subcellularLocation>
        <location evidence="1 11">Mitochondrion inner membrane</location>
        <topology evidence="1 11">Single-pass membrane protein</topology>
    </subcellularLocation>
</comment>
<keyword evidence="6" id="KW-0809">Transit peptide</keyword>
<keyword evidence="4 11" id="KW-0812">Transmembrane</keyword>
<feature type="transmembrane region" description="Helical" evidence="11">
    <location>
        <begin position="85"/>
        <end position="105"/>
    </location>
</feature>
<keyword evidence="5 11" id="KW-0999">Mitochondrion inner membrane</keyword>
<keyword evidence="13" id="KW-1185">Reference proteome</keyword>
<evidence type="ECO:0000256" key="7">
    <source>
        <dbReference type="ARBA" id="ARBA00022989"/>
    </source>
</evidence>
<comment type="caution">
    <text evidence="12">The sequence shown here is derived from an EMBL/GenBank/DDBJ whole genome shotgun (WGS) entry which is preliminary data.</text>
</comment>
<comment type="subunit">
    <text evidence="11">Component of the TIM23 complex.</text>
</comment>
<evidence type="ECO:0000256" key="5">
    <source>
        <dbReference type="ARBA" id="ARBA00022792"/>
    </source>
</evidence>
<evidence type="ECO:0000256" key="4">
    <source>
        <dbReference type="ARBA" id="ARBA00022692"/>
    </source>
</evidence>
<dbReference type="Proteomes" id="UP000091918">
    <property type="component" value="Unassembled WGS sequence"/>
</dbReference>
<evidence type="ECO:0000256" key="3">
    <source>
        <dbReference type="ARBA" id="ARBA00020726"/>
    </source>
</evidence>
<dbReference type="InterPro" id="IPR038552">
    <property type="entry name" value="Tim21_IMS_sf"/>
</dbReference>
<evidence type="ECO:0000313" key="12">
    <source>
        <dbReference type="EMBL" id="OAX84706.1"/>
    </source>
</evidence>
<sequence length="240" mass="27210">MTSALRSRYGLRAISATNPALKYPIRQWITHSRYYATQNSLGGTSSPSNAGRARKQITVTSDDGRVHWGELSTKEKAARATQQSANFLIIVIGAVMTGTVFTLLYKEVFAPDSKTRNFNRAADRIKEDPKCIELLGDSKKIRAYGETSWNKWTRNRPIATTVEKDRIGRDHMRMNFNVSGPRNDGVVSVHLIKNPETREFEYNILALDVKGHQRYYLENAEATKNAAKKTATRIFGIQWR</sequence>
<dbReference type="FunFam" id="3.10.450.320:FF:000002">
    <property type="entry name" value="Mitochondrial import inner membrane translocase subunit tim21"/>
    <property type="match status" value="1"/>
</dbReference>
<keyword evidence="9 11" id="KW-0472">Membrane</keyword>
<keyword evidence="7 11" id="KW-1133">Transmembrane helix</keyword>
<evidence type="ECO:0000256" key="11">
    <source>
        <dbReference type="RuleBase" id="RU367142"/>
    </source>
</evidence>
<accession>A0A1B7P6N9</accession>
<evidence type="ECO:0000256" key="1">
    <source>
        <dbReference type="ARBA" id="ARBA00004434"/>
    </source>
</evidence>
<organism evidence="12 13">
    <name type="scientific">Emergomyces africanus</name>
    <dbReference type="NCBI Taxonomy" id="1955775"/>
    <lineage>
        <taxon>Eukaryota</taxon>
        <taxon>Fungi</taxon>
        <taxon>Dikarya</taxon>
        <taxon>Ascomycota</taxon>
        <taxon>Pezizomycotina</taxon>
        <taxon>Eurotiomycetes</taxon>
        <taxon>Eurotiomycetidae</taxon>
        <taxon>Onygenales</taxon>
        <taxon>Ajellomycetaceae</taxon>
        <taxon>Emergomyces</taxon>
    </lineage>
</organism>